<protein>
    <submittedName>
        <fullName evidence="2">Uncharacterized protein</fullName>
    </submittedName>
</protein>
<evidence type="ECO:0000313" key="3">
    <source>
        <dbReference type="Proteomes" id="UP000799770"/>
    </source>
</evidence>
<feature type="compositionally biased region" description="Polar residues" evidence="1">
    <location>
        <begin position="80"/>
        <end position="108"/>
    </location>
</feature>
<evidence type="ECO:0000256" key="1">
    <source>
        <dbReference type="SAM" id="MobiDB-lite"/>
    </source>
</evidence>
<dbReference type="Proteomes" id="UP000799770">
    <property type="component" value="Unassembled WGS sequence"/>
</dbReference>
<organism evidence="2 3">
    <name type="scientific">Lophiotrema nucula</name>
    <dbReference type="NCBI Taxonomy" id="690887"/>
    <lineage>
        <taxon>Eukaryota</taxon>
        <taxon>Fungi</taxon>
        <taxon>Dikarya</taxon>
        <taxon>Ascomycota</taxon>
        <taxon>Pezizomycotina</taxon>
        <taxon>Dothideomycetes</taxon>
        <taxon>Pleosporomycetidae</taxon>
        <taxon>Pleosporales</taxon>
        <taxon>Lophiotremataceae</taxon>
        <taxon>Lophiotrema</taxon>
    </lineage>
</organism>
<sequence>MNNMLLQQENQRLNRALINEKKKPCNREAEKEATIAYKRQLKLKNIQRREAEKAEKVALAKQQQKRLYREEALQAKEANRQLQGEATIQRTSKKPTQAVQRLQQQAEEAQSGLEVVEGPEPANRRGRAIRLPTRFRD</sequence>
<proteinExistence type="predicted"/>
<gene>
    <name evidence="2" type="ORF">BDV96DRAFT_608465</name>
</gene>
<reference evidence="2" key="1">
    <citation type="journal article" date="2020" name="Stud. Mycol.">
        <title>101 Dothideomycetes genomes: a test case for predicting lifestyles and emergence of pathogens.</title>
        <authorList>
            <person name="Haridas S."/>
            <person name="Albert R."/>
            <person name="Binder M."/>
            <person name="Bloem J."/>
            <person name="Labutti K."/>
            <person name="Salamov A."/>
            <person name="Andreopoulos B."/>
            <person name="Baker S."/>
            <person name="Barry K."/>
            <person name="Bills G."/>
            <person name="Bluhm B."/>
            <person name="Cannon C."/>
            <person name="Castanera R."/>
            <person name="Culley D."/>
            <person name="Daum C."/>
            <person name="Ezra D."/>
            <person name="Gonzalez J."/>
            <person name="Henrissat B."/>
            <person name="Kuo A."/>
            <person name="Liang C."/>
            <person name="Lipzen A."/>
            <person name="Lutzoni F."/>
            <person name="Magnuson J."/>
            <person name="Mondo S."/>
            <person name="Nolan M."/>
            <person name="Ohm R."/>
            <person name="Pangilinan J."/>
            <person name="Park H.-J."/>
            <person name="Ramirez L."/>
            <person name="Alfaro M."/>
            <person name="Sun H."/>
            <person name="Tritt A."/>
            <person name="Yoshinaga Y."/>
            <person name="Zwiers L.-H."/>
            <person name="Turgeon B."/>
            <person name="Goodwin S."/>
            <person name="Spatafora J."/>
            <person name="Crous P."/>
            <person name="Grigoriev I."/>
        </authorList>
    </citation>
    <scope>NUCLEOTIDE SEQUENCE</scope>
    <source>
        <strain evidence="2">CBS 627.86</strain>
    </source>
</reference>
<accession>A0A6A5YFU0</accession>
<keyword evidence="3" id="KW-1185">Reference proteome</keyword>
<name>A0A6A5YFU0_9PLEO</name>
<dbReference type="AlphaFoldDB" id="A0A6A5YFU0"/>
<feature type="region of interest" description="Disordered" evidence="1">
    <location>
        <begin position="79"/>
        <end position="137"/>
    </location>
</feature>
<dbReference type="EMBL" id="ML977414">
    <property type="protein sequence ID" value="KAF2105167.1"/>
    <property type="molecule type" value="Genomic_DNA"/>
</dbReference>
<evidence type="ECO:0000313" key="2">
    <source>
        <dbReference type="EMBL" id="KAF2105167.1"/>
    </source>
</evidence>